<sequence length="130" mass="15238">MVLSWQDHAKYIQQSTSRKFHGEQLQDSAFPNELNLYLKSSHARLSDDPLLRWKDVCKVYPILSKVVVKYLVPVVTSVPSERLFPKAGLTLNKHRNRLTSKHLNQFLFLKSLDDNLWLGMSVNFNFKKYM</sequence>
<keyword evidence="3" id="KW-1185">Reference proteome</keyword>
<dbReference type="SUPFAM" id="SSF53098">
    <property type="entry name" value="Ribonuclease H-like"/>
    <property type="match status" value="1"/>
</dbReference>
<evidence type="ECO:0000313" key="3">
    <source>
        <dbReference type="Proteomes" id="UP000325440"/>
    </source>
</evidence>
<gene>
    <name evidence="2" type="ORF">CINCED_3A025011</name>
</gene>
<dbReference type="AlphaFoldDB" id="A0A5E4NL19"/>
<dbReference type="Proteomes" id="UP000325440">
    <property type="component" value="Unassembled WGS sequence"/>
</dbReference>
<reference evidence="2 3" key="1">
    <citation type="submission" date="2019-08" db="EMBL/GenBank/DDBJ databases">
        <authorList>
            <person name="Alioto T."/>
            <person name="Alioto T."/>
            <person name="Gomez Garrido J."/>
        </authorList>
    </citation>
    <scope>NUCLEOTIDE SEQUENCE [LARGE SCALE GENOMIC DNA]</scope>
</reference>
<evidence type="ECO:0000313" key="2">
    <source>
        <dbReference type="EMBL" id="VVC43212.1"/>
    </source>
</evidence>
<dbReference type="OrthoDB" id="6614444at2759"/>
<dbReference type="EMBL" id="CABPRJ010002368">
    <property type="protein sequence ID" value="VVC43212.1"/>
    <property type="molecule type" value="Genomic_DNA"/>
</dbReference>
<proteinExistence type="predicted"/>
<dbReference type="InterPro" id="IPR008906">
    <property type="entry name" value="HATC_C_dom"/>
</dbReference>
<dbReference type="PANTHER" id="PTHR47611">
    <property type="entry name" value="HAT DIMERISATION DOMAIN, C-TERMINAL"/>
    <property type="match status" value="1"/>
</dbReference>
<name>A0A5E4NL19_9HEMI</name>
<dbReference type="GO" id="GO:0046983">
    <property type="term" value="F:protein dimerization activity"/>
    <property type="evidence" value="ECO:0007669"/>
    <property type="project" value="InterPro"/>
</dbReference>
<dbReference type="Pfam" id="PF05699">
    <property type="entry name" value="Dimer_Tnp_hAT"/>
    <property type="match status" value="1"/>
</dbReference>
<evidence type="ECO:0000259" key="1">
    <source>
        <dbReference type="Pfam" id="PF05699"/>
    </source>
</evidence>
<dbReference type="PANTHER" id="PTHR47611:SF3">
    <property type="entry name" value="HAT C-TERMINAL DIMERISATION DOMAIN-CONTAINING PROTEIN"/>
    <property type="match status" value="1"/>
</dbReference>
<dbReference type="InterPro" id="IPR012337">
    <property type="entry name" value="RNaseH-like_sf"/>
</dbReference>
<feature type="domain" description="HAT C-terminal dimerisation" evidence="1">
    <location>
        <begin position="33"/>
        <end position="111"/>
    </location>
</feature>
<organism evidence="2 3">
    <name type="scientific">Cinara cedri</name>
    <dbReference type="NCBI Taxonomy" id="506608"/>
    <lineage>
        <taxon>Eukaryota</taxon>
        <taxon>Metazoa</taxon>
        <taxon>Ecdysozoa</taxon>
        <taxon>Arthropoda</taxon>
        <taxon>Hexapoda</taxon>
        <taxon>Insecta</taxon>
        <taxon>Pterygota</taxon>
        <taxon>Neoptera</taxon>
        <taxon>Paraneoptera</taxon>
        <taxon>Hemiptera</taxon>
        <taxon>Sternorrhyncha</taxon>
        <taxon>Aphidomorpha</taxon>
        <taxon>Aphidoidea</taxon>
        <taxon>Aphididae</taxon>
        <taxon>Lachninae</taxon>
        <taxon>Cinara</taxon>
    </lineage>
</organism>
<accession>A0A5E4NL19</accession>
<protein>
    <submittedName>
        <fullName evidence="2">Ribonuclease H-like domain,HAT, C-terminal dimerisation domain</fullName>
    </submittedName>
</protein>